<protein>
    <submittedName>
        <fullName evidence="4">Hypoxia sensor histidine kinase response regulator DosT</fullName>
    </submittedName>
</protein>
<dbReference type="InterPro" id="IPR029016">
    <property type="entry name" value="GAF-like_dom_sf"/>
</dbReference>
<accession>A0A2P4UMP1</accession>
<feature type="domain" description="GAF" evidence="2">
    <location>
        <begin position="50"/>
        <end position="197"/>
    </location>
</feature>
<dbReference type="InterPro" id="IPR001932">
    <property type="entry name" value="PPM-type_phosphatase-like_dom"/>
</dbReference>
<reference evidence="4 5" key="1">
    <citation type="journal article" date="2017" name="Chemistry">
        <title>Isolation, Biosynthesis and Chemical Modifications of Rubterolones A-F: Rare Tropolone Alkaloids from Actinomadura sp. 5-2.</title>
        <authorList>
            <person name="Guo H."/>
            <person name="Benndorf R."/>
            <person name="Leichnitz D."/>
            <person name="Klassen J.L."/>
            <person name="Vollmers J."/>
            <person name="Gorls H."/>
            <person name="Steinacker M."/>
            <person name="Weigel C."/>
            <person name="Dahse H.M."/>
            <person name="Kaster A.K."/>
            <person name="de Beer Z.W."/>
            <person name="Poulsen M."/>
            <person name="Beemelmanns C."/>
        </authorList>
    </citation>
    <scope>NUCLEOTIDE SEQUENCE [LARGE SCALE GENOMIC DNA]</scope>
    <source>
        <strain evidence="4 5">5-2</strain>
    </source>
</reference>
<dbReference type="EMBL" id="MTBP01000001">
    <property type="protein sequence ID" value="POM26317.1"/>
    <property type="molecule type" value="Genomic_DNA"/>
</dbReference>
<dbReference type="SMART" id="SM00065">
    <property type="entry name" value="GAF"/>
    <property type="match status" value="1"/>
</dbReference>
<name>A0A2P4UMP1_9ACTN</name>
<dbReference type="InterPro" id="IPR003018">
    <property type="entry name" value="GAF"/>
</dbReference>
<dbReference type="PANTHER" id="PTHR43156:SF2">
    <property type="entry name" value="STAGE II SPORULATION PROTEIN E"/>
    <property type="match status" value="1"/>
</dbReference>
<dbReference type="Pfam" id="PF07228">
    <property type="entry name" value="SpoIIE"/>
    <property type="match status" value="1"/>
</dbReference>
<dbReference type="InterPro" id="IPR052016">
    <property type="entry name" value="Bact_Sigma-Reg"/>
</dbReference>
<comment type="caution">
    <text evidence="4">The sequence shown here is derived from an EMBL/GenBank/DDBJ whole genome shotgun (WGS) entry which is preliminary data.</text>
</comment>
<dbReference type="InterPro" id="IPR036457">
    <property type="entry name" value="PPM-type-like_dom_sf"/>
</dbReference>
<dbReference type="Pfam" id="PF13185">
    <property type="entry name" value="GAF_2"/>
    <property type="match status" value="1"/>
</dbReference>
<organism evidence="4 5">
    <name type="scientific">Actinomadura rubteroloni</name>
    <dbReference type="NCBI Taxonomy" id="1926885"/>
    <lineage>
        <taxon>Bacteria</taxon>
        <taxon>Bacillati</taxon>
        <taxon>Actinomycetota</taxon>
        <taxon>Actinomycetes</taxon>
        <taxon>Streptosporangiales</taxon>
        <taxon>Thermomonosporaceae</taxon>
        <taxon>Actinomadura</taxon>
    </lineage>
</organism>
<dbReference type="SUPFAM" id="SSF55781">
    <property type="entry name" value="GAF domain-like"/>
    <property type="match status" value="1"/>
</dbReference>
<feature type="domain" description="PPM-type phosphatase" evidence="3">
    <location>
        <begin position="214"/>
        <end position="431"/>
    </location>
</feature>
<gene>
    <name evidence="4" type="primary">dosT</name>
    <name evidence="4" type="ORF">BTM25_07140</name>
</gene>
<dbReference type="AlphaFoldDB" id="A0A2P4UMP1"/>
<keyword evidence="1" id="KW-0378">Hydrolase</keyword>
<dbReference type="RefSeq" id="WP_205647950.1">
    <property type="nucleotide sequence ID" value="NZ_MTBP01000001.1"/>
</dbReference>
<dbReference type="SMART" id="SM00331">
    <property type="entry name" value="PP2C_SIG"/>
    <property type="match status" value="1"/>
</dbReference>
<dbReference type="GO" id="GO:0016791">
    <property type="term" value="F:phosphatase activity"/>
    <property type="evidence" value="ECO:0007669"/>
    <property type="project" value="TreeGrafter"/>
</dbReference>
<evidence type="ECO:0000259" key="3">
    <source>
        <dbReference type="SMART" id="SM00331"/>
    </source>
</evidence>
<dbReference type="Proteomes" id="UP000242367">
    <property type="component" value="Unassembled WGS sequence"/>
</dbReference>
<sequence length="432" mass="46867">MTESTDDDHPSSSGDADLEQIRTAVAHLTDHHSQLSELLDAVITLTANLDVKDVLRTLVETGRRLVHARYGALGLHDEHGDVTGLLTSGPGMDHFIEDGDQLPRGGGLIGELVHTARPVRSDDIPHDPRSAGFPPGHPVMTTLLGVPIRVRGQVYGNLYLTDKDEGPFSDDDENVLTALASAAAVTIENAHLYRRLHSATEDFQRQLLPELPRLDLYELDARYEPSSQAPRIGGDWYDVVRLPDDALCVMVGDVMGHDVHAASVMSRISNMLRLIAFTRREPPSMILQYLDGALHDLHDGPMATVLLARLEPDENGGRRLCWSSAGHVPPLLAVPGQGARYLDGDADPPLGVDPEMPRTDHTHDLPPGATVVLHTDGLIERRGHCLHEGMDDTAAVTAAHASRDLRVLCDALMGPLAGSFEDDVALLAARLR</sequence>
<dbReference type="GO" id="GO:0016301">
    <property type="term" value="F:kinase activity"/>
    <property type="evidence" value="ECO:0007669"/>
    <property type="project" value="UniProtKB-KW"/>
</dbReference>
<dbReference type="SUPFAM" id="SSF81606">
    <property type="entry name" value="PP2C-like"/>
    <property type="match status" value="1"/>
</dbReference>
<keyword evidence="4" id="KW-0808">Transferase</keyword>
<dbReference type="PANTHER" id="PTHR43156">
    <property type="entry name" value="STAGE II SPORULATION PROTEIN E-RELATED"/>
    <property type="match status" value="1"/>
</dbReference>
<dbReference type="Gene3D" id="3.60.40.10">
    <property type="entry name" value="PPM-type phosphatase domain"/>
    <property type="match status" value="1"/>
</dbReference>
<keyword evidence="4" id="KW-0418">Kinase</keyword>
<evidence type="ECO:0000313" key="4">
    <source>
        <dbReference type="EMBL" id="POM26317.1"/>
    </source>
</evidence>
<proteinExistence type="predicted"/>
<dbReference type="Gene3D" id="3.30.450.40">
    <property type="match status" value="1"/>
</dbReference>
<evidence type="ECO:0000256" key="1">
    <source>
        <dbReference type="ARBA" id="ARBA00022801"/>
    </source>
</evidence>
<keyword evidence="5" id="KW-1185">Reference proteome</keyword>
<evidence type="ECO:0000259" key="2">
    <source>
        <dbReference type="SMART" id="SM00065"/>
    </source>
</evidence>
<evidence type="ECO:0000313" key="5">
    <source>
        <dbReference type="Proteomes" id="UP000242367"/>
    </source>
</evidence>